<feature type="compositionally biased region" description="Basic and acidic residues" evidence="1">
    <location>
        <begin position="82"/>
        <end position="97"/>
    </location>
</feature>
<evidence type="ECO:0000256" key="2">
    <source>
        <dbReference type="SAM" id="SignalP"/>
    </source>
</evidence>
<dbReference type="Proteomes" id="UP000275137">
    <property type="component" value="Unassembled WGS sequence"/>
</dbReference>
<dbReference type="AlphaFoldDB" id="A0A3N0V6U2"/>
<comment type="caution">
    <text evidence="3">The sequence shown here is derived from an EMBL/GenBank/DDBJ whole genome shotgun (WGS) entry which is preliminary data.</text>
</comment>
<evidence type="ECO:0008006" key="5">
    <source>
        <dbReference type="Google" id="ProtNLM"/>
    </source>
</evidence>
<gene>
    <name evidence="3" type="ORF">ED236_03460</name>
</gene>
<dbReference type="RefSeq" id="WP_123236508.1">
    <property type="nucleotide sequence ID" value="NZ_RJVP01000001.1"/>
</dbReference>
<reference evidence="3 4" key="1">
    <citation type="submission" date="2018-10" db="EMBL/GenBank/DDBJ databases">
        <authorList>
            <person name="Chen W.-M."/>
        </authorList>
    </citation>
    <scope>NUCLEOTIDE SEQUENCE [LARGE SCALE GENOMIC DNA]</scope>
    <source>
        <strain evidence="3 4">H-5</strain>
    </source>
</reference>
<organism evidence="3 4">
    <name type="scientific">Pseudomethylobacillus aquaticus</name>
    <dbReference type="NCBI Taxonomy" id="2676064"/>
    <lineage>
        <taxon>Bacteria</taxon>
        <taxon>Pseudomonadati</taxon>
        <taxon>Pseudomonadota</taxon>
        <taxon>Betaproteobacteria</taxon>
        <taxon>Nitrosomonadales</taxon>
        <taxon>Methylophilaceae</taxon>
        <taxon>Pseudomethylobacillus</taxon>
    </lineage>
</organism>
<proteinExistence type="predicted"/>
<name>A0A3N0V6U2_9PROT</name>
<sequence>MNASNKTLAALLGTAFVASLAATSVSAAENPFALKTLSSGYMVVADKGADGKCGTGKCAAEKGKEGSCGGDKAMEGKCSADKAKEGSCSGDKAKEGKCGTGKCGAEKK</sequence>
<feature type="signal peptide" evidence="2">
    <location>
        <begin position="1"/>
        <end position="27"/>
    </location>
</feature>
<evidence type="ECO:0000313" key="3">
    <source>
        <dbReference type="EMBL" id="ROH88517.1"/>
    </source>
</evidence>
<keyword evidence="4" id="KW-1185">Reference proteome</keyword>
<evidence type="ECO:0000313" key="4">
    <source>
        <dbReference type="Proteomes" id="UP000275137"/>
    </source>
</evidence>
<keyword evidence="2" id="KW-0732">Signal</keyword>
<feature type="region of interest" description="Disordered" evidence="1">
    <location>
        <begin position="82"/>
        <end position="108"/>
    </location>
</feature>
<dbReference type="EMBL" id="RJVP01000001">
    <property type="protein sequence ID" value="ROH88517.1"/>
    <property type="molecule type" value="Genomic_DNA"/>
</dbReference>
<evidence type="ECO:0000256" key="1">
    <source>
        <dbReference type="SAM" id="MobiDB-lite"/>
    </source>
</evidence>
<protein>
    <recommendedName>
        <fullName evidence="5">Low-complexity protein</fullName>
    </recommendedName>
</protein>
<accession>A0A3N0V6U2</accession>
<feature type="chain" id="PRO_5018305611" description="Low-complexity protein" evidence="2">
    <location>
        <begin position="28"/>
        <end position="108"/>
    </location>
</feature>